<comment type="caution">
    <text evidence="1">The sequence shown here is derived from an EMBL/GenBank/DDBJ whole genome shotgun (WGS) entry which is preliminary data.</text>
</comment>
<reference evidence="1 2" key="2">
    <citation type="journal article" date="2021" name="Curr. Genet.">
        <title>Genetic response to nitrogen starvation in the aggressive Eucalyptus foliar pathogen Teratosphaeria destructans.</title>
        <authorList>
            <person name="Havenga M."/>
            <person name="Wingfield B.D."/>
            <person name="Wingfield M.J."/>
            <person name="Dreyer L.L."/>
            <person name="Roets F."/>
            <person name="Aylward J."/>
        </authorList>
    </citation>
    <scope>NUCLEOTIDE SEQUENCE [LARGE SCALE GENOMIC DNA]</scope>
    <source>
        <strain evidence="1">CMW44962</strain>
    </source>
</reference>
<accession>A0A9W7SM72</accession>
<proteinExistence type="predicted"/>
<dbReference type="Proteomes" id="UP001138500">
    <property type="component" value="Unassembled WGS sequence"/>
</dbReference>
<sequence>MPPGFQSLREITISMPDSPPDARYYKSLVELRALLVLPKLDLLHLDNIHALPGVHGFTLELQPRSVNVSNLYFRRTGLSSEEVWSLIQPIRALRSLTLEECPFPGAETTGITSLVERVVASHRQHLQSLTFPAQRIEFRDTSRFPLGQFSSVRNLKHITINIRDLEHLPNSFAWPEALEMPSLTFLELLGTHPLDATATSSLDATLAHAIESGLMPELRCVDPRKVQLPISRTNLGGGPMAGEFSSRREAFPLLCELGMKRGFVVLTSWEEDVRAFVPDLPRNTTQANIADYME</sequence>
<name>A0A9W7SM72_9PEZI</name>
<protein>
    <submittedName>
        <fullName evidence="1">Uncharacterized protein</fullName>
    </submittedName>
</protein>
<dbReference type="EMBL" id="RIBY02002212">
    <property type="protein sequence ID" value="KAH9822719.1"/>
    <property type="molecule type" value="Genomic_DNA"/>
</dbReference>
<dbReference type="InterPro" id="IPR032675">
    <property type="entry name" value="LRR_dom_sf"/>
</dbReference>
<dbReference type="Gene3D" id="3.80.10.10">
    <property type="entry name" value="Ribonuclease Inhibitor"/>
    <property type="match status" value="1"/>
</dbReference>
<keyword evidence="2" id="KW-1185">Reference proteome</keyword>
<evidence type="ECO:0000313" key="2">
    <source>
        <dbReference type="Proteomes" id="UP001138500"/>
    </source>
</evidence>
<evidence type="ECO:0000313" key="1">
    <source>
        <dbReference type="EMBL" id="KAH9822719.1"/>
    </source>
</evidence>
<organism evidence="1 2">
    <name type="scientific">Teratosphaeria destructans</name>
    <dbReference type="NCBI Taxonomy" id="418781"/>
    <lineage>
        <taxon>Eukaryota</taxon>
        <taxon>Fungi</taxon>
        <taxon>Dikarya</taxon>
        <taxon>Ascomycota</taxon>
        <taxon>Pezizomycotina</taxon>
        <taxon>Dothideomycetes</taxon>
        <taxon>Dothideomycetidae</taxon>
        <taxon>Mycosphaerellales</taxon>
        <taxon>Teratosphaeriaceae</taxon>
        <taxon>Teratosphaeria</taxon>
    </lineage>
</organism>
<gene>
    <name evidence="1" type="ORF">Tdes44962_MAKER04688</name>
</gene>
<dbReference type="AlphaFoldDB" id="A0A9W7SM72"/>
<dbReference type="SUPFAM" id="SSF52047">
    <property type="entry name" value="RNI-like"/>
    <property type="match status" value="1"/>
</dbReference>
<reference evidence="1 2" key="1">
    <citation type="journal article" date="2018" name="IMA Fungus">
        <title>IMA Genome-F 10: Nine draft genome sequences of Claviceps purpurea s.lat., including C. arundinis, C. humidiphila, and C. cf. spartinae, pseudomolecules for the pitch canker pathogen Fusarium circinatum, draft genome of Davidsoniella eucalypti, Grosmannia galeiformis, Quambalaria eucalypti, and Teratosphaeria destructans.</title>
        <authorList>
            <person name="Wingfield B.D."/>
            <person name="Liu M."/>
            <person name="Nguyen H.D."/>
            <person name="Lane F.A."/>
            <person name="Morgan S.W."/>
            <person name="De Vos L."/>
            <person name="Wilken P.M."/>
            <person name="Duong T.A."/>
            <person name="Aylward J."/>
            <person name="Coetzee M.P."/>
            <person name="Dadej K."/>
            <person name="De Beer Z.W."/>
            <person name="Findlay W."/>
            <person name="Havenga M."/>
            <person name="Kolarik M."/>
            <person name="Menzies J.G."/>
            <person name="Naidoo K."/>
            <person name="Pochopski O."/>
            <person name="Shoukouhi P."/>
            <person name="Santana Q.C."/>
            <person name="Seifert K.A."/>
            <person name="Soal N."/>
            <person name="Steenkamp E.T."/>
            <person name="Tatham C.T."/>
            <person name="van der Nest M.A."/>
            <person name="Wingfield M.J."/>
        </authorList>
    </citation>
    <scope>NUCLEOTIDE SEQUENCE [LARGE SCALE GENOMIC DNA]</scope>
    <source>
        <strain evidence="1">CMW44962</strain>
    </source>
</reference>